<dbReference type="Pfam" id="PF00126">
    <property type="entry name" value="HTH_1"/>
    <property type="match status" value="1"/>
</dbReference>
<keyword evidence="4" id="KW-0804">Transcription</keyword>
<reference evidence="6" key="1">
    <citation type="submission" date="2022-06" db="EMBL/GenBank/DDBJ databases">
        <title>Complete genome sequence and characterization of Cupriavidus gilardii QJ1 isolated from contaminating cells.</title>
        <authorList>
            <person name="Qi J."/>
        </authorList>
    </citation>
    <scope>NUCLEOTIDE SEQUENCE</scope>
    <source>
        <strain evidence="6">QJ1</strain>
    </source>
</reference>
<gene>
    <name evidence="6" type="ORF">NDR89_02435</name>
</gene>
<dbReference type="InterPro" id="IPR036388">
    <property type="entry name" value="WH-like_DNA-bd_sf"/>
</dbReference>
<evidence type="ECO:0000313" key="7">
    <source>
        <dbReference type="Proteomes" id="UP001056648"/>
    </source>
</evidence>
<accession>A0ABY4VL25</accession>
<keyword evidence="7" id="KW-1185">Reference proteome</keyword>
<dbReference type="EMBL" id="CP098735">
    <property type="protein sequence ID" value="USE77926.1"/>
    <property type="molecule type" value="Genomic_DNA"/>
</dbReference>
<dbReference type="InterPro" id="IPR000847">
    <property type="entry name" value="LysR_HTH_N"/>
</dbReference>
<dbReference type="Proteomes" id="UP001056648">
    <property type="component" value="Chromosome 1"/>
</dbReference>
<protein>
    <submittedName>
        <fullName evidence="6">LysR family transcriptional regulator</fullName>
    </submittedName>
</protein>
<feature type="domain" description="HTH lysR-type" evidence="5">
    <location>
        <begin position="16"/>
        <end position="67"/>
    </location>
</feature>
<name>A0ABY4VL25_9BURK</name>
<proteinExistence type="inferred from homology"/>
<dbReference type="SUPFAM" id="SSF46785">
    <property type="entry name" value="Winged helix' DNA-binding domain"/>
    <property type="match status" value="1"/>
</dbReference>
<dbReference type="Gene3D" id="3.40.190.290">
    <property type="match status" value="1"/>
</dbReference>
<dbReference type="PANTHER" id="PTHR30537:SF5">
    <property type="entry name" value="HTH-TYPE TRANSCRIPTIONAL ACTIVATOR TTDR-RELATED"/>
    <property type="match status" value="1"/>
</dbReference>
<dbReference type="Pfam" id="PF03466">
    <property type="entry name" value="LysR_substrate"/>
    <property type="match status" value="1"/>
</dbReference>
<organism evidence="6 7">
    <name type="scientific">Cupriavidus gilardii</name>
    <dbReference type="NCBI Taxonomy" id="82541"/>
    <lineage>
        <taxon>Bacteria</taxon>
        <taxon>Pseudomonadati</taxon>
        <taxon>Pseudomonadota</taxon>
        <taxon>Betaproteobacteria</taxon>
        <taxon>Burkholderiales</taxon>
        <taxon>Burkholderiaceae</taxon>
        <taxon>Cupriavidus</taxon>
    </lineage>
</organism>
<dbReference type="CDD" id="cd08422">
    <property type="entry name" value="PBP2_CrgA_like"/>
    <property type="match status" value="1"/>
</dbReference>
<evidence type="ECO:0000256" key="4">
    <source>
        <dbReference type="ARBA" id="ARBA00023163"/>
    </source>
</evidence>
<dbReference type="InterPro" id="IPR058163">
    <property type="entry name" value="LysR-type_TF_proteobact-type"/>
</dbReference>
<evidence type="ECO:0000256" key="1">
    <source>
        <dbReference type="ARBA" id="ARBA00009437"/>
    </source>
</evidence>
<keyword evidence="2" id="KW-0805">Transcription regulation</keyword>
<dbReference type="PANTHER" id="PTHR30537">
    <property type="entry name" value="HTH-TYPE TRANSCRIPTIONAL REGULATOR"/>
    <property type="match status" value="1"/>
</dbReference>
<evidence type="ECO:0000256" key="3">
    <source>
        <dbReference type="ARBA" id="ARBA00023125"/>
    </source>
</evidence>
<dbReference type="Gene3D" id="1.10.10.10">
    <property type="entry name" value="Winged helix-like DNA-binding domain superfamily/Winged helix DNA-binding domain"/>
    <property type="match status" value="1"/>
</dbReference>
<sequence>MPNGEGIALDHLGDVRAFVQVAQAHSFTLAAQRLGISRSAVGKCIGRLEAGLAARLLQRTTRSVSLTDEGRLFYEHAVRILAEVDEAQAALAWRNEVPRGRLRIDLPVTLGRLHIVPILHRYLAQWPELRAEVSFSDEYSDLVRDGIDVAIRVGGEHDSGLIRRVLAPHRLVTCATPAYLARHGTPATLDDIARHETIVYTHAGMAPPWRFTVDGRACTLAIEGRWRMNNTEAMRDLALADAGLVQIAAFLVGGDLRAGTLVPVLERFTGPGAPVCAVYPNRRHLSPKVRRLIDEIDHAWANGAPWN</sequence>
<dbReference type="RefSeq" id="WP_252252104.1">
    <property type="nucleotide sequence ID" value="NZ_CP098735.1"/>
</dbReference>
<dbReference type="InterPro" id="IPR036390">
    <property type="entry name" value="WH_DNA-bd_sf"/>
</dbReference>
<keyword evidence="3" id="KW-0238">DNA-binding</keyword>
<dbReference type="PROSITE" id="PS50931">
    <property type="entry name" value="HTH_LYSR"/>
    <property type="match status" value="1"/>
</dbReference>
<dbReference type="SUPFAM" id="SSF53850">
    <property type="entry name" value="Periplasmic binding protein-like II"/>
    <property type="match status" value="1"/>
</dbReference>
<evidence type="ECO:0000313" key="6">
    <source>
        <dbReference type="EMBL" id="USE77926.1"/>
    </source>
</evidence>
<dbReference type="InterPro" id="IPR005119">
    <property type="entry name" value="LysR_subst-bd"/>
</dbReference>
<evidence type="ECO:0000259" key="5">
    <source>
        <dbReference type="PROSITE" id="PS50931"/>
    </source>
</evidence>
<comment type="similarity">
    <text evidence="1">Belongs to the LysR transcriptional regulatory family.</text>
</comment>
<evidence type="ECO:0000256" key="2">
    <source>
        <dbReference type="ARBA" id="ARBA00023015"/>
    </source>
</evidence>